<dbReference type="InterPro" id="IPR001647">
    <property type="entry name" value="HTH_TetR"/>
</dbReference>
<evidence type="ECO:0000259" key="5">
    <source>
        <dbReference type="PROSITE" id="PS50977"/>
    </source>
</evidence>
<dbReference type="GO" id="GO:0003700">
    <property type="term" value="F:DNA-binding transcription factor activity"/>
    <property type="evidence" value="ECO:0007669"/>
    <property type="project" value="TreeGrafter"/>
</dbReference>
<feature type="DNA-binding region" description="H-T-H motif" evidence="4">
    <location>
        <begin position="50"/>
        <end position="69"/>
    </location>
</feature>
<name>A0A160KVA7_9MICO</name>
<keyword evidence="2 4" id="KW-0238">DNA-binding</keyword>
<dbReference type="Gene3D" id="1.10.357.10">
    <property type="entry name" value="Tetracycline Repressor, domain 2"/>
    <property type="match status" value="1"/>
</dbReference>
<evidence type="ECO:0000256" key="2">
    <source>
        <dbReference type="ARBA" id="ARBA00023125"/>
    </source>
</evidence>
<dbReference type="GO" id="GO:0000976">
    <property type="term" value="F:transcription cis-regulatory region binding"/>
    <property type="evidence" value="ECO:0007669"/>
    <property type="project" value="TreeGrafter"/>
</dbReference>
<dbReference type="Pfam" id="PF00440">
    <property type="entry name" value="TetR_N"/>
    <property type="match status" value="1"/>
</dbReference>
<proteinExistence type="predicted"/>
<keyword evidence="3" id="KW-0804">Transcription</keyword>
<dbReference type="InterPro" id="IPR050109">
    <property type="entry name" value="HTH-type_TetR-like_transc_reg"/>
</dbReference>
<keyword evidence="1" id="KW-0805">Transcription regulation</keyword>
<dbReference type="OrthoDB" id="4746440at2"/>
<dbReference type="SUPFAM" id="SSF46689">
    <property type="entry name" value="Homeodomain-like"/>
    <property type="match status" value="1"/>
</dbReference>
<evidence type="ECO:0000256" key="4">
    <source>
        <dbReference type="PROSITE-ProRule" id="PRU00335"/>
    </source>
</evidence>
<evidence type="ECO:0000313" key="6">
    <source>
        <dbReference type="EMBL" id="AND17862.1"/>
    </source>
</evidence>
<evidence type="ECO:0000256" key="1">
    <source>
        <dbReference type="ARBA" id="ARBA00023015"/>
    </source>
</evidence>
<dbReference type="PATRIC" id="fig|33888.3.peg.3090"/>
<dbReference type="PRINTS" id="PR00455">
    <property type="entry name" value="HTHTETR"/>
</dbReference>
<reference evidence="6 7" key="1">
    <citation type="submission" date="2016-05" db="EMBL/GenBank/DDBJ databases">
        <title>Complete genome sequence of Rathayibacter tritici NCPPB 1953.</title>
        <authorList>
            <person name="Park J."/>
            <person name="Lee H.-H."/>
            <person name="Lee S.-W."/>
            <person name="Seo Y.-S."/>
        </authorList>
    </citation>
    <scope>NUCLEOTIDE SEQUENCE [LARGE SCALE GENOMIC DNA]</scope>
    <source>
        <strain evidence="6 7">NCPPB 1953</strain>
    </source>
</reference>
<dbReference type="EMBL" id="CP015515">
    <property type="protein sequence ID" value="AND17862.1"/>
    <property type="molecule type" value="Genomic_DNA"/>
</dbReference>
<dbReference type="Proteomes" id="UP000077071">
    <property type="component" value="Chromosome"/>
</dbReference>
<dbReference type="PROSITE" id="PS50977">
    <property type="entry name" value="HTH_TETR_2"/>
    <property type="match status" value="1"/>
</dbReference>
<organism evidence="6 7">
    <name type="scientific">Rathayibacter tritici</name>
    <dbReference type="NCBI Taxonomy" id="33888"/>
    <lineage>
        <taxon>Bacteria</taxon>
        <taxon>Bacillati</taxon>
        <taxon>Actinomycetota</taxon>
        <taxon>Actinomycetes</taxon>
        <taxon>Micrococcales</taxon>
        <taxon>Microbacteriaceae</taxon>
        <taxon>Rathayibacter</taxon>
    </lineage>
</organism>
<dbReference type="AlphaFoldDB" id="A0A160KVA7"/>
<evidence type="ECO:0000256" key="3">
    <source>
        <dbReference type="ARBA" id="ARBA00023163"/>
    </source>
</evidence>
<dbReference type="STRING" id="33888.A6122_2753"/>
<dbReference type="InterPro" id="IPR023772">
    <property type="entry name" value="DNA-bd_HTH_TetR-type_CS"/>
</dbReference>
<dbReference type="KEGG" id="rtn:A6122_2753"/>
<evidence type="ECO:0000313" key="7">
    <source>
        <dbReference type="Proteomes" id="UP000077071"/>
    </source>
</evidence>
<dbReference type="PROSITE" id="PS01081">
    <property type="entry name" value="HTH_TETR_1"/>
    <property type="match status" value="1"/>
</dbReference>
<feature type="domain" description="HTH tetR-type" evidence="5">
    <location>
        <begin position="27"/>
        <end position="87"/>
    </location>
</feature>
<dbReference type="InterPro" id="IPR009057">
    <property type="entry name" value="Homeodomain-like_sf"/>
</dbReference>
<sequence>MAGRVITLLLMTRRVVSYPGRMPRWAPDAALRLERAAMELFTQHGFAGTTVPAIAERAGLTTRTFFRHFADKRDVLFLREREFPEVVGRLLADAPDGLDPMALVMHGLEAAASGDLQTWRAQIAARRAVVRSEPQLRERELLTSAALAESMRAALVDAGVAPDDAALVALTASALFDLSLERWLAAPDTTLLVDVLRTEHTRLGTLLAR</sequence>
<gene>
    <name evidence="6" type="ORF">A6122_2753</name>
</gene>
<dbReference type="PANTHER" id="PTHR30055:SF238">
    <property type="entry name" value="MYCOFACTOCIN BIOSYNTHESIS TRANSCRIPTIONAL REGULATOR MFTR-RELATED"/>
    <property type="match status" value="1"/>
</dbReference>
<keyword evidence="7" id="KW-1185">Reference proteome</keyword>
<accession>A0A160KVA7</accession>
<dbReference type="PANTHER" id="PTHR30055">
    <property type="entry name" value="HTH-TYPE TRANSCRIPTIONAL REGULATOR RUTR"/>
    <property type="match status" value="1"/>
</dbReference>
<protein>
    <recommendedName>
        <fullName evidence="5">HTH tetR-type domain-containing protein</fullName>
    </recommendedName>
</protein>